<organism evidence="1 2">
    <name type="scientific">Corynespora cassiicola Philippines</name>
    <dbReference type="NCBI Taxonomy" id="1448308"/>
    <lineage>
        <taxon>Eukaryota</taxon>
        <taxon>Fungi</taxon>
        <taxon>Dikarya</taxon>
        <taxon>Ascomycota</taxon>
        <taxon>Pezizomycotina</taxon>
        <taxon>Dothideomycetes</taxon>
        <taxon>Pleosporomycetidae</taxon>
        <taxon>Pleosporales</taxon>
        <taxon>Corynesporascaceae</taxon>
        <taxon>Corynespora</taxon>
    </lineage>
</organism>
<accession>A0A2T2N166</accession>
<keyword evidence="2" id="KW-1185">Reference proteome</keyword>
<protein>
    <submittedName>
        <fullName evidence="1">Uncharacterized protein</fullName>
    </submittedName>
</protein>
<name>A0A2T2N166_CORCC</name>
<evidence type="ECO:0000313" key="1">
    <source>
        <dbReference type="EMBL" id="PSN59181.1"/>
    </source>
</evidence>
<evidence type="ECO:0000313" key="2">
    <source>
        <dbReference type="Proteomes" id="UP000240883"/>
    </source>
</evidence>
<dbReference type="Proteomes" id="UP000240883">
    <property type="component" value="Unassembled WGS sequence"/>
</dbReference>
<reference evidence="1 2" key="1">
    <citation type="journal article" date="2018" name="Front. Microbiol.">
        <title>Genome-Wide Analysis of Corynespora cassiicola Leaf Fall Disease Putative Effectors.</title>
        <authorList>
            <person name="Lopez D."/>
            <person name="Ribeiro S."/>
            <person name="Label P."/>
            <person name="Fumanal B."/>
            <person name="Venisse J.S."/>
            <person name="Kohler A."/>
            <person name="de Oliveira R.R."/>
            <person name="Labutti K."/>
            <person name="Lipzen A."/>
            <person name="Lail K."/>
            <person name="Bauer D."/>
            <person name="Ohm R.A."/>
            <person name="Barry K.W."/>
            <person name="Spatafora J."/>
            <person name="Grigoriev I.V."/>
            <person name="Martin F.M."/>
            <person name="Pujade-Renaud V."/>
        </authorList>
    </citation>
    <scope>NUCLEOTIDE SEQUENCE [LARGE SCALE GENOMIC DNA]</scope>
    <source>
        <strain evidence="1 2">Philippines</strain>
    </source>
</reference>
<proteinExistence type="predicted"/>
<dbReference type="EMBL" id="KZ678162">
    <property type="protein sequence ID" value="PSN59181.1"/>
    <property type="molecule type" value="Genomic_DNA"/>
</dbReference>
<dbReference type="OrthoDB" id="4508185at2759"/>
<sequence>MPNCWHRRIISPRNETNGTTTTVVPLCSAHAGNMNNMLLPAPVGITATTGLSPATIASMASF</sequence>
<dbReference type="AlphaFoldDB" id="A0A2T2N166"/>
<gene>
    <name evidence="1" type="ORF">BS50DRAFT_508978</name>
</gene>